<reference evidence="1 2" key="1">
    <citation type="submission" date="2018-06" db="EMBL/GenBank/DDBJ databases">
        <authorList>
            <consortium name="Pathogen Informatics"/>
            <person name="Doyle S."/>
        </authorList>
    </citation>
    <scope>NUCLEOTIDE SEQUENCE [LARGE SCALE GENOMIC DNA]</scope>
    <source>
        <strain evidence="1 2">NCTC8580</strain>
    </source>
</reference>
<accession>A0A380QCV5</accession>
<proteinExistence type="predicted"/>
<name>A0A380QCV5_YERPU</name>
<dbReference type="Proteomes" id="UP000255087">
    <property type="component" value="Unassembled WGS sequence"/>
</dbReference>
<dbReference type="AlphaFoldDB" id="A0A380QCV5"/>
<organism evidence="1 2">
    <name type="scientific">Yersinia pseudotuberculosis</name>
    <dbReference type="NCBI Taxonomy" id="633"/>
    <lineage>
        <taxon>Bacteria</taxon>
        <taxon>Pseudomonadati</taxon>
        <taxon>Pseudomonadota</taxon>
        <taxon>Gammaproteobacteria</taxon>
        <taxon>Enterobacterales</taxon>
        <taxon>Yersiniaceae</taxon>
        <taxon>Yersinia</taxon>
    </lineage>
</organism>
<evidence type="ECO:0000313" key="1">
    <source>
        <dbReference type="EMBL" id="SUP85970.1"/>
    </source>
</evidence>
<dbReference type="EMBL" id="UHJC01000001">
    <property type="protein sequence ID" value="SUP85970.1"/>
    <property type="molecule type" value="Genomic_DNA"/>
</dbReference>
<sequence>MSSILKDYYLDKVLLIHIKMMVMHLSAHGIVTSSL</sequence>
<gene>
    <name evidence="1" type="ORF">NCTC8580_03973</name>
</gene>
<protein>
    <submittedName>
        <fullName evidence="1">Uncharacterized protein</fullName>
    </submittedName>
</protein>
<evidence type="ECO:0000313" key="2">
    <source>
        <dbReference type="Proteomes" id="UP000255087"/>
    </source>
</evidence>